<protein>
    <submittedName>
        <fullName evidence="1">Putative ovule protein</fullName>
    </submittedName>
</protein>
<name>A0A0V0H798_SOLCH</name>
<evidence type="ECO:0000313" key="1">
    <source>
        <dbReference type="EMBL" id="JAP16220.1"/>
    </source>
</evidence>
<dbReference type="EMBL" id="GEDG01024117">
    <property type="protein sequence ID" value="JAP16220.1"/>
    <property type="molecule type" value="Transcribed_RNA"/>
</dbReference>
<proteinExistence type="predicted"/>
<sequence>MSRFINCSVKTIRSFYMKCLFVSNCFAFCIFCSSIRNSDIDLLTSFYGCGRDSICILQANKATSRPFCRGGTSFFVSTMSSSSRYDRLCKR</sequence>
<dbReference type="AlphaFoldDB" id="A0A0V0H798"/>
<reference evidence="1" key="1">
    <citation type="submission" date="2015-12" db="EMBL/GenBank/DDBJ databases">
        <title>Gene expression during late stages of embryo sac development: a critical building block for successful pollen-pistil interactions.</title>
        <authorList>
            <person name="Liu Y."/>
            <person name="Joly V."/>
            <person name="Sabar M."/>
            <person name="Matton D.P."/>
        </authorList>
    </citation>
    <scope>NUCLEOTIDE SEQUENCE</scope>
</reference>
<organism evidence="1">
    <name type="scientific">Solanum chacoense</name>
    <name type="common">Chaco potato</name>
    <dbReference type="NCBI Taxonomy" id="4108"/>
    <lineage>
        <taxon>Eukaryota</taxon>
        <taxon>Viridiplantae</taxon>
        <taxon>Streptophyta</taxon>
        <taxon>Embryophyta</taxon>
        <taxon>Tracheophyta</taxon>
        <taxon>Spermatophyta</taxon>
        <taxon>Magnoliopsida</taxon>
        <taxon>eudicotyledons</taxon>
        <taxon>Gunneridae</taxon>
        <taxon>Pentapetalae</taxon>
        <taxon>asterids</taxon>
        <taxon>lamiids</taxon>
        <taxon>Solanales</taxon>
        <taxon>Solanaceae</taxon>
        <taxon>Solanoideae</taxon>
        <taxon>Solaneae</taxon>
        <taxon>Solanum</taxon>
    </lineage>
</organism>
<accession>A0A0V0H798</accession>